<keyword evidence="11 14" id="KW-0472">Membrane</keyword>
<feature type="transmembrane region" description="Helical" evidence="14">
    <location>
        <begin position="359"/>
        <end position="382"/>
    </location>
</feature>
<dbReference type="PROSITE" id="PS50835">
    <property type="entry name" value="IG_LIKE"/>
    <property type="match status" value="3"/>
</dbReference>
<evidence type="ECO:0000256" key="7">
    <source>
        <dbReference type="ARBA" id="ARBA00022737"/>
    </source>
</evidence>
<feature type="domain" description="Ig-like" evidence="16">
    <location>
        <begin position="150"/>
        <end position="232"/>
    </location>
</feature>
<reference evidence="17" key="1">
    <citation type="journal article" date="2014" name="Nature">
        <title>Elephant shark genome provides unique insights into gnathostome evolution.</title>
        <authorList>
            <consortium name="International Elephant Shark Genome Sequencing Consortium"/>
            <person name="Venkatesh B."/>
            <person name="Lee A.P."/>
            <person name="Ravi V."/>
            <person name="Maurya A.K."/>
            <person name="Lian M.M."/>
            <person name="Swann J.B."/>
            <person name="Ohta Y."/>
            <person name="Flajnik M.F."/>
            <person name="Sutoh Y."/>
            <person name="Kasahara M."/>
            <person name="Hoon S."/>
            <person name="Gangu V."/>
            <person name="Roy S.W."/>
            <person name="Irimia M."/>
            <person name="Korzh V."/>
            <person name="Kondrychyn I."/>
            <person name="Lim Z.W."/>
            <person name="Tay B.H."/>
            <person name="Tohari S."/>
            <person name="Kong K.W."/>
            <person name="Ho S."/>
            <person name="Lorente-Galdos B."/>
            <person name="Quilez J."/>
            <person name="Marques-Bonet T."/>
            <person name="Raney B.J."/>
            <person name="Ingham P.W."/>
            <person name="Tay A."/>
            <person name="Hillier L.W."/>
            <person name="Minx P."/>
            <person name="Boehm T."/>
            <person name="Wilson R.K."/>
            <person name="Brenner S."/>
            <person name="Warren W.C."/>
        </authorList>
    </citation>
    <scope>NUCLEOTIDE SEQUENCE</scope>
    <source>
        <tissue evidence="17">Liver</tissue>
    </source>
</reference>
<keyword evidence="8" id="KW-0130">Cell adhesion</keyword>
<feature type="domain" description="Ig-like" evidence="16">
    <location>
        <begin position="22"/>
        <end position="137"/>
    </location>
</feature>
<dbReference type="Pfam" id="PF13927">
    <property type="entry name" value="Ig_3"/>
    <property type="match status" value="1"/>
</dbReference>
<dbReference type="Pfam" id="PF07686">
    <property type="entry name" value="V-set"/>
    <property type="match status" value="1"/>
</dbReference>
<dbReference type="EMBL" id="JW869715">
    <property type="protein sequence ID" value="AFP02233.1"/>
    <property type="molecule type" value="mRNA"/>
</dbReference>
<keyword evidence="10 14" id="KW-1133">Transmembrane helix</keyword>
<dbReference type="InterPro" id="IPR013783">
    <property type="entry name" value="Ig-like_fold"/>
</dbReference>
<evidence type="ECO:0000259" key="16">
    <source>
        <dbReference type="PROSITE" id="PS50835"/>
    </source>
</evidence>
<dbReference type="SMART" id="SM00408">
    <property type="entry name" value="IGc2"/>
    <property type="match status" value="2"/>
</dbReference>
<evidence type="ECO:0000256" key="9">
    <source>
        <dbReference type="ARBA" id="ARBA00022949"/>
    </source>
</evidence>
<dbReference type="PANTHER" id="PTHR23277">
    <property type="entry name" value="NECTIN-RELATED"/>
    <property type="match status" value="1"/>
</dbReference>
<evidence type="ECO:0000256" key="3">
    <source>
        <dbReference type="ARBA" id="ARBA00007810"/>
    </source>
</evidence>
<keyword evidence="5 14" id="KW-0812">Transmembrane</keyword>
<dbReference type="Pfam" id="PF08205">
    <property type="entry name" value="C2-set_2"/>
    <property type="match status" value="1"/>
</dbReference>
<dbReference type="InterPro" id="IPR003598">
    <property type="entry name" value="Ig_sub2"/>
</dbReference>
<evidence type="ECO:0000313" key="17">
    <source>
        <dbReference type="EMBL" id="AFP02233.1"/>
    </source>
</evidence>
<dbReference type="InterPro" id="IPR013162">
    <property type="entry name" value="CD80_C2-set"/>
</dbReference>
<feature type="signal peptide" evidence="15">
    <location>
        <begin position="1"/>
        <end position="26"/>
    </location>
</feature>
<evidence type="ECO:0000256" key="1">
    <source>
        <dbReference type="ARBA" id="ARBA00004251"/>
    </source>
</evidence>
<feature type="chain" id="PRO_5004778546" evidence="15">
    <location>
        <begin position="27"/>
        <end position="502"/>
    </location>
</feature>
<dbReference type="InterPro" id="IPR051427">
    <property type="entry name" value="Nectin/Nectin-like"/>
</dbReference>
<dbReference type="GO" id="GO:1902414">
    <property type="term" value="P:protein localization to cell junction"/>
    <property type="evidence" value="ECO:0007669"/>
    <property type="project" value="TreeGrafter"/>
</dbReference>
<keyword evidence="6 15" id="KW-0732">Signal</keyword>
<evidence type="ECO:0000256" key="2">
    <source>
        <dbReference type="ARBA" id="ARBA00004536"/>
    </source>
</evidence>
<evidence type="ECO:0000256" key="15">
    <source>
        <dbReference type="SAM" id="SignalP"/>
    </source>
</evidence>
<dbReference type="SMART" id="SM00406">
    <property type="entry name" value="IGv"/>
    <property type="match status" value="1"/>
</dbReference>
<comment type="subcellular location">
    <subcellularLocation>
        <location evidence="2">Cell junction</location>
        <location evidence="2">Adherens junction</location>
    </subcellularLocation>
    <subcellularLocation>
        <location evidence="1">Cell membrane</location>
        <topology evidence="1">Single-pass type I membrane protein</topology>
    </subcellularLocation>
</comment>
<keyword evidence="13" id="KW-0325">Glycoprotein</keyword>
<keyword evidence="4" id="KW-1003">Cell membrane</keyword>
<evidence type="ECO:0000256" key="11">
    <source>
        <dbReference type="ARBA" id="ARBA00023136"/>
    </source>
</evidence>
<dbReference type="FunFam" id="2.60.40.10:FF:000304">
    <property type="entry name" value="Nectin cell adhesion molecule 1"/>
    <property type="match status" value="1"/>
</dbReference>
<dbReference type="FunFam" id="2.60.40.10:FF:000268">
    <property type="entry name" value="Nectin cell adhesion molecule 1"/>
    <property type="match status" value="1"/>
</dbReference>
<keyword evidence="7" id="KW-0677">Repeat</keyword>
<feature type="domain" description="Ig-like" evidence="16">
    <location>
        <begin position="243"/>
        <end position="330"/>
    </location>
</feature>
<dbReference type="SUPFAM" id="SSF48726">
    <property type="entry name" value="Immunoglobulin"/>
    <property type="match status" value="3"/>
</dbReference>
<dbReference type="InterPro" id="IPR007110">
    <property type="entry name" value="Ig-like_dom"/>
</dbReference>
<evidence type="ECO:0000256" key="13">
    <source>
        <dbReference type="ARBA" id="ARBA00023180"/>
    </source>
</evidence>
<keyword evidence="9" id="KW-0965">Cell junction</keyword>
<accession>V9KUS7</accession>
<evidence type="ECO:0000256" key="12">
    <source>
        <dbReference type="ARBA" id="ARBA00023157"/>
    </source>
</evidence>
<dbReference type="GO" id="GO:0005886">
    <property type="term" value="C:plasma membrane"/>
    <property type="evidence" value="ECO:0007669"/>
    <property type="project" value="UniProtKB-SubCell"/>
</dbReference>
<protein>
    <submittedName>
        <fullName evidence="17">Poliovirus receptor-related protein 1-like protein</fullName>
    </submittedName>
</protein>
<proteinExistence type="evidence at transcript level"/>
<evidence type="ECO:0000256" key="4">
    <source>
        <dbReference type="ARBA" id="ARBA00022475"/>
    </source>
</evidence>
<dbReference type="InterPro" id="IPR013106">
    <property type="entry name" value="Ig_V-set"/>
</dbReference>
<dbReference type="SMART" id="SM00409">
    <property type="entry name" value="IG"/>
    <property type="match status" value="2"/>
</dbReference>
<dbReference type="InterPro" id="IPR003599">
    <property type="entry name" value="Ig_sub"/>
</dbReference>
<evidence type="ECO:0000256" key="14">
    <source>
        <dbReference type="SAM" id="Phobius"/>
    </source>
</evidence>
<organism evidence="17">
    <name type="scientific">Callorhinchus milii</name>
    <name type="common">Ghost shark</name>
    <dbReference type="NCBI Taxonomy" id="7868"/>
    <lineage>
        <taxon>Eukaryota</taxon>
        <taxon>Metazoa</taxon>
        <taxon>Chordata</taxon>
        <taxon>Craniata</taxon>
        <taxon>Vertebrata</taxon>
        <taxon>Chondrichthyes</taxon>
        <taxon>Holocephali</taxon>
        <taxon>Chimaeriformes</taxon>
        <taxon>Callorhinchidae</taxon>
        <taxon>Callorhinchus</taxon>
    </lineage>
</organism>
<comment type="similarity">
    <text evidence="3">Belongs to the nectin family.</text>
</comment>
<dbReference type="PANTHER" id="PTHR23277:SF69">
    <property type="entry name" value="NECTIN-1"/>
    <property type="match status" value="1"/>
</dbReference>
<dbReference type="CDD" id="cd12087">
    <property type="entry name" value="TM_EGFR-like"/>
    <property type="match status" value="1"/>
</dbReference>
<evidence type="ECO:0000256" key="8">
    <source>
        <dbReference type="ARBA" id="ARBA00022889"/>
    </source>
</evidence>
<dbReference type="GO" id="GO:0007156">
    <property type="term" value="P:homophilic cell adhesion via plasma membrane adhesion molecules"/>
    <property type="evidence" value="ECO:0007669"/>
    <property type="project" value="TreeGrafter"/>
</dbReference>
<name>V9KUS7_CALMI</name>
<keyword evidence="12" id="KW-1015">Disulfide bond</keyword>
<dbReference type="AlphaFoldDB" id="V9KUS7"/>
<evidence type="ECO:0000256" key="6">
    <source>
        <dbReference type="ARBA" id="ARBA00022729"/>
    </source>
</evidence>
<dbReference type="GO" id="GO:0007157">
    <property type="term" value="P:heterophilic cell-cell adhesion via plasma membrane cell adhesion molecules"/>
    <property type="evidence" value="ECO:0007669"/>
    <property type="project" value="TreeGrafter"/>
</dbReference>
<keyword evidence="17" id="KW-0675">Receptor</keyword>
<evidence type="ECO:0000256" key="10">
    <source>
        <dbReference type="ARBA" id="ARBA00022989"/>
    </source>
</evidence>
<dbReference type="Gene3D" id="2.60.40.10">
    <property type="entry name" value="Immunoglobulins"/>
    <property type="match status" value="3"/>
</dbReference>
<dbReference type="InterPro" id="IPR036179">
    <property type="entry name" value="Ig-like_dom_sf"/>
</dbReference>
<evidence type="ECO:0000256" key="5">
    <source>
        <dbReference type="ARBA" id="ARBA00022692"/>
    </source>
</evidence>
<sequence length="502" mass="55679">MDPELPRVLLLLLVLLVAAVLPVFQAQMVTVDDSVSGFIGTEVVLHCTFVNNNPNIKITQVTWQKATNGSKQNIAIFNPHMGVSVLPPYKDRVSFKNPSLDDATIRLWSLELEDEGVYICEFATFPTGNRESQLNLTVFAQPVNSAELSPNPIIARAGQVGKIVVATCTSANGKPPGIITWDTKVNGEKIVKETRNQNGTITVTSQFLVVPSRGVHKQQLTCVVNYQAERITKMLMLSVQYEPEVTVEGFDGNWYLKREDVRLMCRADGNPPPTAYTWRMLNGSLPENVEIQNNTLFFKGTVTYDLAGTYVCEATNAIGTRSGLVEVNVTESPQILPPDKGKSRAPEDGIRDGNNNNNLLIGAIVGGVALVILIAVVAFIVLRKRQQTFKGDYSTKKHVFGNGYSKAGIMTSAPQHVPYQEESDEDKKPSPINVSYENERKVMREGADFDVDSKRPYFTVDEGDTQDDFDDRTLSFQYQPELTEDMVSQNDGSIISKKEWYV</sequence>
<dbReference type="GO" id="GO:0005912">
    <property type="term" value="C:adherens junction"/>
    <property type="evidence" value="ECO:0007669"/>
    <property type="project" value="UniProtKB-SubCell"/>
</dbReference>